<dbReference type="SUPFAM" id="SSF55729">
    <property type="entry name" value="Acyl-CoA N-acyltransferases (Nat)"/>
    <property type="match status" value="1"/>
</dbReference>
<gene>
    <name evidence="7" type="primary">rimI</name>
    <name evidence="7" type="ORF">NCTC13832_01728</name>
    <name evidence="6" type="ORF">TP70_07510</name>
</gene>
<comment type="similarity">
    <text evidence="1">Belongs to the acetyltransferase family. RimI subfamily.</text>
</comment>
<dbReference type="InterPro" id="IPR000182">
    <property type="entry name" value="GNAT_dom"/>
</dbReference>
<proteinExistence type="inferred from homology"/>
<evidence type="ECO:0000259" key="5">
    <source>
        <dbReference type="PROSITE" id="PS51186"/>
    </source>
</evidence>
<dbReference type="CDD" id="cd04301">
    <property type="entry name" value="NAT_SF"/>
    <property type="match status" value="1"/>
</dbReference>
<dbReference type="InterPro" id="IPR006464">
    <property type="entry name" value="AcTrfase_RimI/Ard1"/>
</dbReference>
<dbReference type="EMBL" id="UHDT01000001">
    <property type="protein sequence ID" value="SUM57998.1"/>
    <property type="molecule type" value="Genomic_DNA"/>
</dbReference>
<dbReference type="Gene3D" id="3.40.630.30">
    <property type="match status" value="1"/>
</dbReference>
<keyword evidence="8" id="KW-1185">Reference proteome</keyword>
<dbReference type="PANTHER" id="PTHR43420">
    <property type="entry name" value="ACETYLTRANSFERASE"/>
    <property type="match status" value="1"/>
</dbReference>
<dbReference type="EMBL" id="JXWY01000042">
    <property type="protein sequence ID" value="KIX90526.1"/>
    <property type="molecule type" value="Genomic_DNA"/>
</dbReference>
<dbReference type="EC" id="2.3.1.267" evidence="7"/>
<evidence type="ECO:0000256" key="3">
    <source>
        <dbReference type="ARBA" id="ARBA00022679"/>
    </source>
</evidence>
<dbReference type="InterPro" id="IPR050680">
    <property type="entry name" value="YpeA/RimI_acetyltransf"/>
</dbReference>
<evidence type="ECO:0000313" key="7">
    <source>
        <dbReference type="EMBL" id="SUM57998.1"/>
    </source>
</evidence>
<sequence length="156" mass="18139">MVEPAELKDQLNIRRMVKEDVPAIFDIERVSFQQSSWTIDAFYHELEQNNFAHYFVMTYDEKIIGYIGLWIVVDQAQITTVAVAPEYRGYGLGQLLLNYAKNFASTIATMMSLEVRENNHVAQHVYQKMGFEFGGKRKNYYGDGEDAYVMWVNLDD</sequence>
<dbReference type="STRING" id="569857.TP70_07510"/>
<dbReference type="Proteomes" id="UP000254100">
    <property type="component" value="Unassembled WGS sequence"/>
</dbReference>
<name>A0A0D6XQM7_9STAP</name>
<dbReference type="PANTHER" id="PTHR43420:SF44">
    <property type="entry name" value="ACETYLTRANSFERASE YPEA"/>
    <property type="match status" value="1"/>
</dbReference>
<feature type="domain" description="N-acetyltransferase" evidence="5">
    <location>
        <begin position="11"/>
        <end position="155"/>
    </location>
</feature>
<dbReference type="OrthoDB" id="9794566at2"/>
<keyword evidence="3 7" id="KW-0808">Transferase</keyword>
<accession>A0A0D6XQM7</accession>
<evidence type="ECO:0000313" key="9">
    <source>
        <dbReference type="Proteomes" id="UP000254100"/>
    </source>
</evidence>
<evidence type="ECO:0000256" key="4">
    <source>
        <dbReference type="ARBA" id="ARBA00023315"/>
    </source>
</evidence>
<dbReference type="NCBIfam" id="TIGR01575">
    <property type="entry name" value="rimI"/>
    <property type="match status" value="1"/>
</dbReference>
<dbReference type="PROSITE" id="PS51186">
    <property type="entry name" value="GNAT"/>
    <property type="match status" value="1"/>
</dbReference>
<dbReference type="GO" id="GO:0008999">
    <property type="term" value="F:protein-N-terminal-alanine acetyltransferase activity"/>
    <property type="evidence" value="ECO:0007669"/>
    <property type="project" value="UniProtKB-EC"/>
</dbReference>
<evidence type="ECO:0000313" key="6">
    <source>
        <dbReference type="EMBL" id="KIX90526.1"/>
    </source>
</evidence>
<evidence type="ECO:0000256" key="2">
    <source>
        <dbReference type="ARBA" id="ARBA00022490"/>
    </source>
</evidence>
<reference evidence="6 8" key="1">
    <citation type="submission" date="2015-01" db="EMBL/GenBank/DDBJ databases">
        <authorList>
            <person name="Guo J."/>
        </authorList>
    </citation>
    <scope>NUCLEOTIDE SEQUENCE [LARGE SCALE GENOMIC DNA]</scope>
    <source>
        <strain evidence="6 8">DSM 22147</strain>
    </source>
</reference>
<evidence type="ECO:0000313" key="8">
    <source>
        <dbReference type="Proteomes" id="UP000032366"/>
    </source>
</evidence>
<protein>
    <submittedName>
        <fullName evidence="6 7">Alanine acetyltransferase</fullName>
        <ecNumber evidence="7">2.3.1.267</ecNumber>
    </submittedName>
</protein>
<keyword evidence="4 7" id="KW-0012">Acyltransferase</keyword>
<dbReference type="InterPro" id="IPR016181">
    <property type="entry name" value="Acyl_CoA_acyltransferase"/>
</dbReference>
<keyword evidence="2" id="KW-0963">Cytoplasm</keyword>
<dbReference type="Pfam" id="PF00583">
    <property type="entry name" value="Acetyltransf_1"/>
    <property type="match status" value="1"/>
</dbReference>
<reference evidence="7 9" key="2">
    <citation type="submission" date="2018-06" db="EMBL/GenBank/DDBJ databases">
        <authorList>
            <consortium name="Pathogen Informatics"/>
            <person name="Doyle S."/>
        </authorList>
    </citation>
    <scope>NUCLEOTIDE SEQUENCE [LARGE SCALE GENOMIC DNA]</scope>
    <source>
        <strain evidence="7 9">NCTC13832</strain>
    </source>
</reference>
<dbReference type="Proteomes" id="UP000032366">
    <property type="component" value="Unassembled WGS sequence"/>
</dbReference>
<organism evidence="7 9">
    <name type="scientific">Staphylococcus microti</name>
    <dbReference type="NCBI Taxonomy" id="569857"/>
    <lineage>
        <taxon>Bacteria</taxon>
        <taxon>Bacillati</taxon>
        <taxon>Bacillota</taxon>
        <taxon>Bacilli</taxon>
        <taxon>Bacillales</taxon>
        <taxon>Staphylococcaceae</taxon>
        <taxon>Staphylococcus</taxon>
    </lineage>
</organism>
<dbReference type="AlphaFoldDB" id="A0A0D6XQM7"/>
<evidence type="ECO:0000256" key="1">
    <source>
        <dbReference type="ARBA" id="ARBA00005395"/>
    </source>
</evidence>